<evidence type="ECO:0000313" key="2">
    <source>
        <dbReference type="EMBL" id="KAI9254539.1"/>
    </source>
</evidence>
<protein>
    <submittedName>
        <fullName evidence="2">Uncharacterized protein</fullName>
    </submittedName>
</protein>
<sequence length="86" mass="10335">MMSFIYIKEVVLRISFPLLFIYICTYHTILFKGPLYFRIIYHKSCIQKTLFHIVTTFHFILIYINPITPYALAFFSLSIIIKKHII</sequence>
<organism evidence="2 3">
    <name type="scientific">Phascolomyces articulosus</name>
    <dbReference type="NCBI Taxonomy" id="60185"/>
    <lineage>
        <taxon>Eukaryota</taxon>
        <taxon>Fungi</taxon>
        <taxon>Fungi incertae sedis</taxon>
        <taxon>Mucoromycota</taxon>
        <taxon>Mucoromycotina</taxon>
        <taxon>Mucoromycetes</taxon>
        <taxon>Mucorales</taxon>
        <taxon>Lichtheimiaceae</taxon>
        <taxon>Phascolomyces</taxon>
    </lineage>
</organism>
<keyword evidence="1" id="KW-0472">Membrane</keyword>
<feature type="transmembrane region" description="Helical" evidence="1">
    <location>
        <begin position="12"/>
        <end position="30"/>
    </location>
</feature>
<proteinExistence type="predicted"/>
<keyword evidence="3" id="KW-1185">Reference proteome</keyword>
<evidence type="ECO:0000256" key="1">
    <source>
        <dbReference type="SAM" id="Phobius"/>
    </source>
</evidence>
<comment type="caution">
    <text evidence="2">The sequence shown here is derived from an EMBL/GenBank/DDBJ whole genome shotgun (WGS) entry which is preliminary data.</text>
</comment>
<feature type="transmembrane region" description="Helical" evidence="1">
    <location>
        <begin position="50"/>
        <end position="81"/>
    </location>
</feature>
<name>A0AAD5K446_9FUNG</name>
<keyword evidence="1" id="KW-1133">Transmembrane helix</keyword>
<evidence type="ECO:0000313" key="3">
    <source>
        <dbReference type="Proteomes" id="UP001209540"/>
    </source>
</evidence>
<keyword evidence="1" id="KW-0812">Transmembrane</keyword>
<dbReference type="AlphaFoldDB" id="A0AAD5K446"/>
<reference evidence="2" key="1">
    <citation type="journal article" date="2022" name="IScience">
        <title>Evolution of zygomycete secretomes and the origins of terrestrial fungal ecologies.</title>
        <authorList>
            <person name="Chang Y."/>
            <person name="Wang Y."/>
            <person name="Mondo S."/>
            <person name="Ahrendt S."/>
            <person name="Andreopoulos W."/>
            <person name="Barry K."/>
            <person name="Beard J."/>
            <person name="Benny G.L."/>
            <person name="Blankenship S."/>
            <person name="Bonito G."/>
            <person name="Cuomo C."/>
            <person name="Desiro A."/>
            <person name="Gervers K.A."/>
            <person name="Hundley H."/>
            <person name="Kuo A."/>
            <person name="LaButti K."/>
            <person name="Lang B.F."/>
            <person name="Lipzen A."/>
            <person name="O'Donnell K."/>
            <person name="Pangilinan J."/>
            <person name="Reynolds N."/>
            <person name="Sandor L."/>
            <person name="Smith M.E."/>
            <person name="Tsang A."/>
            <person name="Grigoriev I.V."/>
            <person name="Stajich J.E."/>
            <person name="Spatafora J.W."/>
        </authorList>
    </citation>
    <scope>NUCLEOTIDE SEQUENCE</scope>
    <source>
        <strain evidence="2">RSA 2281</strain>
    </source>
</reference>
<accession>A0AAD5K446</accession>
<reference evidence="2" key="2">
    <citation type="submission" date="2023-02" db="EMBL/GenBank/DDBJ databases">
        <authorList>
            <consortium name="DOE Joint Genome Institute"/>
            <person name="Mondo S.J."/>
            <person name="Chang Y."/>
            <person name="Wang Y."/>
            <person name="Ahrendt S."/>
            <person name="Andreopoulos W."/>
            <person name="Barry K."/>
            <person name="Beard J."/>
            <person name="Benny G.L."/>
            <person name="Blankenship S."/>
            <person name="Bonito G."/>
            <person name="Cuomo C."/>
            <person name="Desiro A."/>
            <person name="Gervers K.A."/>
            <person name="Hundley H."/>
            <person name="Kuo A."/>
            <person name="LaButti K."/>
            <person name="Lang B.F."/>
            <person name="Lipzen A."/>
            <person name="O'Donnell K."/>
            <person name="Pangilinan J."/>
            <person name="Reynolds N."/>
            <person name="Sandor L."/>
            <person name="Smith M.W."/>
            <person name="Tsang A."/>
            <person name="Grigoriev I.V."/>
            <person name="Stajich J.E."/>
            <person name="Spatafora J.W."/>
        </authorList>
    </citation>
    <scope>NUCLEOTIDE SEQUENCE</scope>
    <source>
        <strain evidence="2">RSA 2281</strain>
    </source>
</reference>
<dbReference type="EMBL" id="JAIXMP010000024">
    <property type="protein sequence ID" value="KAI9254539.1"/>
    <property type="molecule type" value="Genomic_DNA"/>
</dbReference>
<dbReference type="Proteomes" id="UP001209540">
    <property type="component" value="Unassembled WGS sequence"/>
</dbReference>
<gene>
    <name evidence="2" type="ORF">BDA99DRAFT_160338</name>
</gene>